<name>A0A2N6RZ74_9BIFI</name>
<feature type="domain" description="Bacterial type II secretion system protein E" evidence="2">
    <location>
        <begin position="14"/>
        <end position="267"/>
    </location>
</feature>
<dbReference type="RefSeq" id="WP_004126286.1">
    <property type="nucleotide sequence ID" value="NZ_JAKNCL010000003.1"/>
</dbReference>
<dbReference type="InterPro" id="IPR050921">
    <property type="entry name" value="T4SS_GSP_E_ATPase"/>
</dbReference>
<gene>
    <name evidence="3" type="ORF">CJ216_04950</name>
</gene>
<sequence length="377" mass="41285">MVVNNSHDIDFGILQEFANDSRVTDMVVSEDGRVWVDCGQGLKECKPRVPMHSPKLLREYAVWLCAQLGKRLDDACPIADASTNSGIRIHAVLAPVVAQGAALSVRFPTLKKYDLLALSSQGMFPKEIAYVLGFLVKLKANILITGSTGSGKTTLMKALLAMADSHDRIISVEETRELGELTANHVSLSVREANVEGVGEIGLSQLVKATLRMRPDRIVLGECRGEEIADLLRVFTSGHKGGMTTIHADEVEKVPARLMALGLLAKLEPAALCALAAGAFDVVIHVERASDGRRMVREIGVLQYLPAASALQGKAVLRLERCFSDGSMRMLVLPEWKKFAKCWRLPEDISNICASNFSKNSFNQRNFNQRNFNQIAS</sequence>
<evidence type="ECO:0000256" key="1">
    <source>
        <dbReference type="ARBA" id="ARBA00006611"/>
    </source>
</evidence>
<organism evidence="3 4">
    <name type="scientific">Gardnerella greenwoodii</name>
    <dbReference type="NCBI Taxonomy" id="2914925"/>
    <lineage>
        <taxon>Bacteria</taxon>
        <taxon>Bacillati</taxon>
        <taxon>Actinomycetota</taxon>
        <taxon>Actinomycetes</taxon>
        <taxon>Bifidobacteriales</taxon>
        <taxon>Bifidobacteriaceae</taxon>
        <taxon>Gardnerella</taxon>
    </lineage>
</organism>
<dbReference type="CDD" id="cd01130">
    <property type="entry name" value="VirB11-like_ATPase"/>
    <property type="match status" value="1"/>
</dbReference>
<dbReference type="EMBL" id="PNGV01000001">
    <property type="protein sequence ID" value="PMC43406.1"/>
    <property type="molecule type" value="Genomic_DNA"/>
</dbReference>
<dbReference type="SUPFAM" id="SSF52540">
    <property type="entry name" value="P-loop containing nucleoside triphosphate hydrolases"/>
    <property type="match status" value="1"/>
</dbReference>
<dbReference type="PANTHER" id="PTHR30486">
    <property type="entry name" value="TWITCHING MOTILITY PROTEIN PILT"/>
    <property type="match status" value="1"/>
</dbReference>
<evidence type="ECO:0000259" key="2">
    <source>
        <dbReference type="Pfam" id="PF00437"/>
    </source>
</evidence>
<reference evidence="3 4" key="1">
    <citation type="submission" date="2017-09" db="EMBL/GenBank/DDBJ databases">
        <title>Bacterial strain isolated from the female urinary microbiota.</title>
        <authorList>
            <person name="Thomas-White K."/>
            <person name="Kumar N."/>
            <person name="Forster S."/>
            <person name="Putonti C."/>
            <person name="Lawley T."/>
            <person name="Wolfe A.J."/>
        </authorList>
    </citation>
    <scope>NUCLEOTIDE SEQUENCE [LARGE SCALE GENOMIC DNA]</scope>
    <source>
        <strain evidence="3 4">UMB1686</strain>
    </source>
</reference>
<evidence type="ECO:0000313" key="3">
    <source>
        <dbReference type="EMBL" id="PMC43406.1"/>
    </source>
</evidence>
<keyword evidence="4" id="KW-1185">Reference proteome</keyword>
<comment type="similarity">
    <text evidence="1">Belongs to the GSP E family.</text>
</comment>
<dbReference type="GO" id="GO:0016887">
    <property type="term" value="F:ATP hydrolysis activity"/>
    <property type="evidence" value="ECO:0007669"/>
    <property type="project" value="InterPro"/>
</dbReference>
<protein>
    <submittedName>
        <fullName evidence="3">Pilus assembly protein</fullName>
    </submittedName>
</protein>
<dbReference type="InterPro" id="IPR001482">
    <property type="entry name" value="T2SS/T4SS_dom"/>
</dbReference>
<dbReference type="Gene3D" id="3.40.50.300">
    <property type="entry name" value="P-loop containing nucleotide triphosphate hydrolases"/>
    <property type="match status" value="1"/>
</dbReference>
<dbReference type="GeneID" id="98326795"/>
<dbReference type="InterPro" id="IPR027417">
    <property type="entry name" value="P-loop_NTPase"/>
</dbReference>
<comment type="caution">
    <text evidence="3">The sequence shown here is derived from an EMBL/GenBank/DDBJ whole genome shotgun (WGS) entry which is preliminary data.</text>
</comment>
<proteinExistence type="inferred from homology"/>
<accession>A0A2N6RZ74</accession>
<dbReference type="PANTHER" id="PTHR30486:SF6">
    <property type="entry name" value="TYPE IV PILUS RETRACTATION ATPASE PILT"/>
    <property type="match status" value="1"/>
</dbReference>
<dbReference type="Pfam" id="PF00437">
    <property type="entry name" value="T2SSE"/>
    <property type="match status" value="1"/>
</dbReference>
<evidence type="ECO:0000313" key="4">
    <source>
        <dbReference type="Proteomes" id="UP000235771"/>
    </source>
</evidence>
<dbReference type="AlphaFoldDB" id="A0A2N6RZ74"/>
<dbReference type="Proteomes" id="UP000235771">
    <property type="component" value="Unassembled WGS sequence"/>
</dbReference>
<dbReference type="Gene3D" id="3.30.450.370">
    <property type="match status" value="1"/>
</dbReference>